<evidence type="ECO:0008006" key="4">
    <source>
        <dbReference type="Google" id="ProtNLM"/>
    </source>
</evidence>
<proteinExistence type="predicted"/>
<feature type="region of interest" description="Disordered" evidence="1">
    <location>
        <begin position="583"/>
        <end position="637"/>
    </location>
</feature>
<dbReference type="Proteomes" id="UP000053257">
    <property type="component" value="Unassembled WGS sequence"/>
</dbReference>
<organism evidence="2 3">
    <name type="scientific">Phlebiopsis gigantea (strain 11061_1 CR5-6)</name>
    <name type="common">White-rot fungus</name>
    <name type="synonym">Peniophora gigantea</name>
    <dbReference type="NCBI Taxonomy" id="745531"/>
    <lineage>
        <taxon>Eukaryota</taxon>
        <taxon>Fungi</taxon>
        <taxon>Dikarya</taxon>
        <taxon>Basidiomycota</taxon>
        <taxon>Agaricomycotina</taxon>
        <taxon>Agaricomycetes</taxon>
        <taxon>Polyporales</taxon>
        <taxon>Phanerochaetaceae</taxon>
        <taxon>Phlebiopsis</taxon>
    </lineage>
</organism>
<evidence type="ECO:0000256" key="1">
    <source>
        <dbReference type="SAM" id="MobiDB-lite"/>
    </source>
</evidence>
<evidence type="ECO:0000313" key="3">
    <source>
        <dbReference type="Proteomes" id="UP000053257"/>
    </source>
</evidence>
<feature type="compositionally biased region" description="Basic and acidic residues" evidence="1">
    <location>
        <begin position="14"/>
        <end position="25"/>
    </location>
</feature>
<dbReference type="AlphaFoldDB" id="A0A0C3S1I8"/>
<dbReference type="OrthoDB" id="5362512at2759"/>
<name>A0A0C3S1I8_PHLG1</name>
<accession>A0A0C3S1I8</accession>
<evidence type="ECO:0000313" key="2">
    <source>
        <dbReference type="EMBL" id="KIP08991.1"/>
    </source>
</evidence>
<gene>
    <name evidence="2" type="ORF">PHLGIDRAFT_350085</name>
</gene>
<keyword evidence="3" id="KW-1185">Reference proteome</keyword>
<feature type="region of interest" description="Disordered" evidence="1">
    <location>
        <begin position="1"/>
        <end position="50"/>
    </location>
</feature>
<sequence length="725" mass="83237">MGRDAQNRRSSHRRGSEERIDERLARKMVGLGLSPRSTPPPSSPLSSISSISSIPPSVLSSLHNIPGGADLMRDWNLNWMFSMTQGHDISQRVSGLIERPLQALRQKPARYAPEGAKVFTFEGGTKEKPPLIQLQQSYTGRLALNHRYQTLSCDDMSVEDLLKRLNDVLGTTHTLDTPGLSKCLQEYLDESCDFGQVYSYLRPWWNTSNFEDVPQFMNQRKVQDTYMREQAIRGDTIIQRDIPPRRLWDLFSNRVIPFHVLNIPQPDFVPPNVWAVSHSWVKRKTDLRYVSSRINNEEWRVPLPRHANLHDIRIELLNLGAEYVFLDVLCLRQEDSKKPGKEYQRKKEWRLDVPTIGQIYRRPGQTVIIYFNGLGLPFTITSDALDSDFHWLNRVWTLQEIGHNIIAGGLCPTSFKQKEQKQWRKFLDAMYELFQMTSENSYDLFKLIDNIQIRKSSNPIDRIHGLVYLLGCTTLPIYDEDLTEEDVWGAIIERMTPTQRTSLLVGWGSRGDELYDWRPSWGQLWDCDWLHKIKAPLPLNLDPAKIPQYAHLEHLPQAGRIDQSDVFCHGARVIRICDVALDGDPTPDGSVNSEDDEDDEDEESEESEDDEDEEDDHKAQSRQPPGDGWEGTVTINRGPKHRDVEFTAAFQSSIRRGRYTLISVADLRNYLVVGRVVGKRRIPALNQVAYVISKRSVIKIAEKDMANLESKKLFKLSAVVYCGSS</sequence>
<reference evidence="2 3" key="1">
    <citation type="journal article" date="2014" name="PLoS Genet.">
        <title>Analysis of the Phlebiopsis gigantea genome, transcriptome and secretome provides insight into its pioneer colonization strategies of wood.</title>
        <authorList>
            <person name="Hori C."/>
            <person name="Ishida T."/>
            <person name="Igarashi K."/>
            <person name="Samejima M."/>
            <person name="Suzuki H."/>
            <person name="Master E."/>
            <person name="Ferreira P."/>
            <person name="Ruiz-Duenas F.J."/>
            <person name="Held B."/>
            <person name="Canessa P."/>
            <person name="Larrondo L.F."/>
            <person name="Schmoll M."/>
            <person name="Druzhinina I.S."/>
            <person name="Kubicek C.P."/>
            <person name="Gaskell J.A."/>
            <person name="Kersten P."/>
            <person name="St John F."/>
            <person name="Glasner J."/>
            <person name="Sabat G."/>
            <person name="Splinter BonDurant S."/>
            <person name="Syed K."/>
            <person name="Yadav J."/>
            <person name="Mgbeahuruike A.C."/>
            <person name="Kovalchuk A."/>
            <person name="Asiegbu F.O."/>
            <person name="Lackner G."/>
            <person name="Hoffmeister D."/>
            <person name="Rencoret J."/>
            <person name="Gutierrez A."/>
            <person name="Sun H."/>
            <person name="Lindquist E."/>
            <person name="Barry K."/>
            <person name="Riley R."/>
            <person name="Grigoriev I.V."/>
            <person name="Henrissat B."/>
            <person name="Kues U."/>
            <person name="Berka R.M."/>
            <person name="Martinez A.T."/>
            <person name="Covert S.F."/>
            <person name="Blanchette R.A."/>
            <person name="Cullen D."/>
        </authorList>
    </citation>
    <scope>NUCLEOTIDE SEQUENCE [LARGE SCALE GENOMIC DNA]</scope>
    <source>
        <strain evidence="2 3">11061_1 CR5-6</strain>
    </source>
</reference>
<feature type="compositionally biased region" description="Acidic residues" evidence="1">
    <location>
        <begin position="593"/>
        <end position="615"/>
    </location>
</feature>
<protein>
    <recommendedName>
        <fullName evidence="4">Heterokaryon incompatibility domain-containing protein</fullName>
    </recommendedName>
</protein>
<dbReference type="HOGENOM" id="CLU_016205_0_0_1"/>
<dbReference type="EMBL" id="KN840471">
    <property type="protein sequence ID" value="KIP08991.1"/>
    <property type="molecule type" value="Genomic_DNA"/>
</dbReference>